<dbReference type="InterPro" id="IPR013083">
    <property type="entry name" value="Znf_RING/FYVE/PHD"/>
</dbReference>
<evidence type="ECO:0000256" key="14">
    <source>
        <dbReference type="ARBA" id="ARBA00055150"/>
    </source>
</evidence>
<evidence type="ECO:0000256" key="15">
    <source>
        <dbReference type="PROSITE-ProRule" id="PRU00175"/>
    </source>
</evidence>
<dbReference type="EMBL" id="KZ821221">
    <property type="protein sequence ID" value="PYH48334.1"/>
    <property type="molecule type" value="Genomic_DNA"/>
</dbReference>
<gene>
    <name evidence="18" type="ORF">BP01DRAFT_333579</name>
</gene>
<dbReference type="InterPro" id="IPR054476">
    <property type="entry name" value="Ltn1_N"/>
</dbReference>
<keyword evidence="19" id="KW-1185">Reference proteome</keyword>
<evidence type="ECO:0000256" key="11">
    <source>
        <dbReference type="ARBA" id="ARBA00022771"/>
    </source>
</evidence>
<evidence type="ECO:0000256" key="1">
    <source>
        <dbReference type="ARBA" id="ARBA00000900"/>
    </source>
</evidence>
<dbReference type="Pfam" id="PF22958">
    <property type="entry name" value="Ltn1_1st"/>
    <property type="match status" value="1"/>
</dbReference>
<accession>A0A318ZP81</accession>
<comment type="catalytic activity">
    <reaction evidence="1 16">
        <text>S-ubiquitinyl-[E2 ubiquitin-conjugating enzyme]-L-cysteine + [acceptor protein]-L-lysine = [E2 ubiquitin-conjugating enzyme]-L-cysteine + N(6)-ubiquitinyl-[acceptor protein]-L-lysine.</text>
        <dbReference type="EC" id="2.3.2.27"/>
    </reaction>
</comment>
<sequence>MSSKKYKSQASSSRAAASTFGAFGGFSSAFSSQGREPSSLTYVTEPPDLSRISEAQLTIAFKNFLKKDEVTRIKALDDLRDHVLAIESRSGTLDDGFLEAWVKIYPRASIDLSRRVRQTAHSTQGTIAFLVGKRIARFLPKVIGAWLAGLYDNDRPVHRAALEAFTRVFSTDEKRNGVWKIYQSSILDFVDDVILQQTPQTLSDERTVKADDATAKYARVAGTALLLFNRILGNSAQEDLDKATPTIETLLGSKSLWALSYHDDPFVRRSLYVLARTAVSKQPEELDWKLISAALIGKSLHCSQLGSATELSETILHVTSARPQLWTDDYSGKSSSSKRLLQYLQKGSQGGASSFWTNVYQLLQIMPLKTIAQVGSETPEENNVGVASALALTESFHNGLISRDEPRQNRAVGWKAYIDTVMWLVSRLGEDDGLNLLRRRLQPLILKHVKPDPDQNQWALPPQSSESICTDSLLALVTSGHKHTLEETWKELSDSLLEAVRLSSPEQSRDFKSSQDAVCAQAERLLGLEASLLSRVKETEHEAAVLDAFTQTNLPLLDNCLEVLRSRNGKPYGAAAVVEQAVLNVASIAKASQSLLSFVQDDAPELLSSPSADRLVSIILSCRSWEGFGPSFEKVLDRVTQFDPVSSNAPTVQKLLSTLDFKELDDKSGLISLITRALDRACNGSDLHWSILIAVLHNETSHGSLTDTIFLAIIDALSDETKVLHTLHGLSQIARAVPSAFKTFQNGLHGSKLTGKLLFLAESSSEDVASMAKSLTKTLKESIVSETSANKSSFEILQHSFDNVNEQSLSVESLVSIAEELLHNASAEEIGKIAKDILPSRESWEKALGPFLELPPRPSTAITSPLSGTVHLVNRTLSETLPQRYESLPRDSNNSSSAFRLTYFTIRVLSSVDLAKNLAKAELETLFYNIPLALQLIDDDLSIENSNGISGISLPEQREEYMDVVNDGWKVISGWAQSQEKGAAGAETTSSMLFEFWKERLEKLDSLTPVDYHVGVAFVKVLATTDSSNNMKSSEEVTQLCRNMRKANAVCSAAWVATLRHAILSNPSGTRLCNEFVADSTGLKPQDGNNDGLRKLVLLNLLLAGDQDVAASIPTQRLMFLIKHLIQCLKSDSVSLSLKAEILQTLVFVLPRIQDMYGSHWEDCLEILDATWTGTSGGDEALPVLLSSFKLFSKIQSIVSDEESNDDVKDAWSDRKSKLFNSLASTLRKFESSTTYDQPRDITVGLLCRFFQTIPVESLEDVSNVFSLLTAQSRTIQRAAYTLLHRYIPSVQEQVSFDVALSKTTVRLPDELVSLLLGAPTMDAIHSSYGDERIWTELRSYLLSWKIVFDHFVNASLTVQENYVASIRENESLDPLLELTFDFLQQSHGKMIDASKFDVRSFEPDQSETPEKEIQWLLVHLYFLCLKHLANMTKGWWIDTKKRIKGPVEAWTEKYVSPLVIEDALQGVTEWTLTQDPNEERALQVKISPKTAEIIASIPVDEDSPPVALSISLPPAYPLQPALVVGRSRVLVDERKWKNWLTTIQGVIMFANGNMVDGLLAFRKNVQGALKGQSECAICYSVISTDMQTPNKRCATCKNTFHSVCLFRWFKSSNQSTCPLCRNNFVYV</sequence>
<evidence type="ECO:0000256" key="12">
    <source>
        <dbReference type="ARBA" id="ARBA00022786"/>
    </source>
</evidence>
<dbReference type="STRING" id="1450539.A0A318ZP81"/>
<evidence type="ECO:0000256" key="7">
    <source>
        <dbReference type="ARBA" id="ARBA00022490"/>
    </source>
</evidence>
<comment type="function">
    <text evidence="14">E3 ubiquitin-protein ligase component of the ribosome quality control complex (RQC), a ribosome-associated complex that mediates ubiquitination and extraction of incompletely synthesized nascent chains for proteasomal degradation. Mediates ubiquitination of proteins derived from mRNAs lacking stop codons (non-stop proteins) and other translation arrest products induced by poly-lysine sequences and tandem rare codons. Ubiquitination leads to CDC48 recruitment for extraction and degradation of the incomplete translation product. May indirectly play a role in chromatin function and transcription.</text>
</comment>
<dbReference type="SMART" id="SM01197">
    <property type="entry name" value="FANCL_C"/>
    <property type="match status" value="1"/>
</dbReference>
<evidence type="ECO:0000256" key="5">
    <source>
        <dbReference type="ARBA" id="ARBA00012483"/>
    </source>
</evidence>
<organism evidence="18 19">
    <name type="scientific">Aspergillus saccharolyticus JOP 1030-1</name>
    <dbReference type="NCBI Taxonomy" id="1450539"/>
    <lineage>
        <taxon>Eukaryota</taxon>
        <taxon>Fungi</taxon>
        <taxon>Dikarya</taxon>
        <taxon>Ascomycota</taxon>
        <taxon>Pezizomycotina</taxon>
        <taxon>Eurotiomycetes</taxon>
        <taxon>Eurotiomycetidae</taxon>
        <taxon>Eurotiales</taxon>
        <taxon>Aspergillaceae</taxon>
        <taxon>Aspergillus</taxon>
        <taxon>Aspergillus subgen. Circumdati</taxon>
    </lineage>
</organism>
<comment type="similarity">
    <text evidence="4 16">Belongs to the LTN1 family.</text>
</comment>
<evidence type="ECO:0000256" key="13">
    <source>
        <dbReference type="ARBA" id="ARBA00022833"/>
    </source>
</evidence>
<dbReference type="InterPro" id="IPR001841">
    <property type="entry name" value="Znf_RING"/>
</dbReference>
<evidence type="ECO:0000256" key="4">
    <source>
        <dbReference type="ARBA" id="ARBA00007997"/>
    </source>
</evidence>
<dbReference type="SUPFAM" id="SSF48371">
    <property type="entry name" value="ARM repeat"/>
    <property type="match status" value="1"/>
</dbReference>
<dbReference type="InterPro" id="IPR011016">
    <property type="entry name" value="Znf_RING-CH"/>
</dbReference>
<dbReference type="GO" id="GO:0061630">
    <property type="term" value="F:ubiquitin protein ligase activity"/>
    <property type="evidence" value="ECO:0007669"/>
    <property type="project" value="UniProtKB-UniRule"/>
</dbReference>
<dbReference type="PANTHER" id="PTHR12389">
    <property type="entry name" value="ZINC FINGER PROTEIN 294"/>
    <property type="match status" value="1"/>
</dbReference>
<dbReference type="CDD" id="cd16491">
    <property type="entry name" value="RING-CH-C4HC3_LTN1"/>
    <property type="match status" value="1"/>
</dbReference>
<dbReference type="Proteomes" id="UP000248349">
    <property type="component" value="Unassembled WGS sequence"/>
</dbReference>
<dbReference type="InterPro" id="IPR054477">
    <property type="entry name" value="LTN1_E3_ligase_6th"/>
</dbReference>
<keyword evidence="11 15" id="KW-0863">Zinc-finger</keyword>
<dbReference type="OrthoDB" id="6108at2759"/>
<evidence type="ECO:0000313" key="18">
    <source>
        <dbReference type="EMBL" id="PYH48334.1"/>
    </source>
</evidence>
<dbReference type="GO" id="GO:0072344">
    <property type="term" value="P:rescue of stalled ribosome"/>
    <property type="evidence" value="ECO:0007669"/>
    <property type="project" value="UniProtKB-UniRule"/>
</dbReference>
<keyword evidence="12 16" id="KW-0833">Ubl conjugation pathway</keyword>
<dbReference type="Pfam" id="PF23009">
    <property type="entry name" value="UBC_like"/>
    <property type="match status" value="1"/>
</dbReference>
<dbReference type="InterPro" id="IPR039804">
    <property type="entry name" value="RING-CH-C4HC3_LTN1"/>
</dbReference>
<comment type="function">
    <text evidence="16">E3 ubiquitin-protein ligase. Component of the ribosome quality control complex (RQC), a ribosome-associated complex that mediates ubiquitination and extraction of incompletely synthesized nascent chains for proteasomal degradation.</text>
</comment>
<evidence type="ECO:0000259" key="17">
    <source>
        <dbReference type="PROSITE" id="PS50089"/>
    </source>
</evidence>
<dbReference type="GeneID" id="37074355"/>
<evidence type="ECO:0000256" key="8">
    <source>
        <dbReference type="ARBA" id="ARBA00022679"/>
    </source>
</evidence>
<dbReference type="Pfam" id="PF22999">
    <property type="entry name" value="LTN1_E3_ligase_6th"/>
    <property type="match status" value="1"/>
</dbReference>
<dbReference type="GO" id="GO:1990116">
    <property type="term" value="P:ribosome-associated ubiquitin-dependent protein catabolic process"/>
    <property type="evidence" value="ECO:0007669"/>
    <property type="project" value="UniProtKB-UniRule"/>
</dbReference>
<dbReference type="SMART" id="SM00184">
    <property type="entry name" value="RING"/>
    <property type="match status" value="1"/>
</dbReference>
<evidence type="ECO:0000313" key="19">
    <source>
        <dbReference type="Proteomes" id="UP000248349"/>
    </source>
</evidence>
<evidence type="ECO:0000256" key="3">
    <source>
        <dbReference type="ARBA" id="ARBA00004906"/>
    </source>
</evidence>
<keyword evidence="13 16" id="KW-0862">Zinc</keyword>
<evidence type="ECO:0000256" key="16">
    <source>
        <dbReference type="RuleBase" id="RU367090"/>
    </source>
</evidence>
<keyword evidence="10" id="KW-0677">Repeat</keyword>
<name>A0A318ZP81_9EURO</name>
<evidence type="ECO:0000256" key="9">
    <source>
        <dbReference type="ARBA" id="ARBA00022723"/>
    </source>
</evidence>
<proteinExistence type="inferred from homology"/>
<dbReference type="EC" id="2.3.2.27" evidence="5 16"/>
<comment type="subunit">
    <text evidence="16">Component of the ribosome quality control complex (RQC).</text>
</comment>
<dbReference type="GO" id="GO:1990112">
    <property type="term" value="C:RQC complex"/>
    <property type="evidence" value="ECO:0007669"/>
    <property type="project" value="UniProtKB-UniRule"/>
</dbReference>
<keyword evidence="7" id="KW-0963">Cytoplasm</keyword>
<dbReference type="GO" id="GO:0008270">
    <property type="term" value="F:zinc ion binding"/>
    <property type="evidence" value="ECO:0007669"/>
    <property type="project" value="UniProtKB-KW"/>
</dbReference>
<keyword evidence="8 16" id="KW-0808">Transferase</keyword>
<comment type="pathway">
    <text evidence="3 16">Protein modification; protein ubiquitination.</text>
</comment>
<evidence type="ECO:0000256" key="10">
    <source>
        <dbReference type="ARBA" id="ARBA00022737"/>
    </source>
</evidence>
<dbReference type="GO" id="GO:0005829">
    <property type="term" value="C:cytosol"/>
    <property type="evidence" value="ECO:0007669"/>
    <property type="project" value="UniProtKB-SubCell"/>
</dbReference>
<dbReference type="SMART" id="SM00744">
    <property type="entry name" value="RINGv"/>
    <property type="match status" value="1"/>
</dbReference>
<dbReference type="RefSeq" id="XP_025434316.1">
    <property type="nucleotide sequence ID" value="XM_025573127.1"/>
</dbReference>
<dbReference type="SUPFAM" id="SSF57850">
    <property type="entry name" value="RING/U-box"/>
    <property type="match status" value="1"/>
</dbReference>
<dbReference type="Pfam" id="PF13639">
    <property type="entry name" value="zf-RING_2"/>
    <property type="match status" value="1"/>
</dbReference>
<comment type="subcellular location">
    <subcellularLocation>
        <location evidence="2">Cytoplasm</location>
        <location evidence="2">Cytosol</location>
    </subcellularLocation>
</comment>
<dbReference type="Gene3D" id="3.30.40.10">
    <property type="entry name" value="Zinc/RING finger domain, C3HC4 (zinc finger)"/>
    <property type="match status" value="1"/>
</dbReference>
<dbReference type="PANTHER" id="PTHR12389:SF0">
    <property type="entry name" value="E3 UBIQUITIN-PROTEIN LIGASE LISTERIN"/>
    <property type="match status" value="1"/>
</dbReference>
<dbReference type="InterPro" id="IPR016024">
    <property type="entry name" value="ARM-type_fold"/>
</dbReference>
<dbReference type="UniPathway" id="UPA00143"/>
<feature type="domain" description="RING-type" evidence="17">
    <location>
        <begin position="1576"/>
        <end position="1622"/>
    </location>
</feature>
<dbReference type="GO" id="GO:0043023">
    <property type="term" value="F:ribosomal large subunit binding"/>
    <property type="evidence" value="ECO:0007669"/>
    <property type="project" value="TreeGrafter"/>
</dbReference>
<keyword evidence="9 16" id="KW-0479">Metal-binding</keyword>
<reference evidence="18 19" key="1">
    <citation type="submission" date="2016-12" db="EMBL/GenBank/DDBJ databases">
        <title>The genomes of Aspergillus section Nigri reveals drivers in fungal speciation.</title>
        <authorList>
            <consortium name="DOE Joint Genome Institute"/>
            <person name="Vesth T.C."/>
            <person name="Nybo J."/>
            <person name="Theobald S."/>
            <person name="Brandl J."/>
            <person name="Frisvad J.C."/>
            <person name="Nielsen K.F."/>
            <person name="Lyhne E.K."/>
            <person name="Kogle M.E."/>
            <person name="Kuo A."/>
            <person name="Riley R."/>
            <person name="Clum A."/>
            <person name="Nolan M."/>
            <person name="Lipzen A."/>
            <person name="Salamov A."/>
            <person name="Henrissat B."/>
            <person name="Wiebenga A."/>
            <person name="De Vries R.P."/>
            <person name="Grigoriev I.V."/>
            <person name="Mortensen U.H."/>
            <person name="Andersen M.R."/>
            <person name="Baker S.E."/>
        </authorList>
    </citation>
    <scope>NUCLEOTIDE SEQUENCE [LARGE SCALE GENOMIC DNA]</scope>
    <source>
        <strain evidence="18 19">JOP 1030-1</strain>
    </source>
</reference>
<evidence type="ECO:0000256" key="6">
    <source>
        <dbReference type="ARBA" id="ARBA00017157"/>
    </source>
</evidence>
<dbReference type="FunFam" id="3.30.40.10:FF:000038">
    <property type="entry name" value="E3 ubiquitin-protein ligase listerin"/>
    <property type="match status" value="1"/>
</dbReference>
<evidence type="ECO:0000256" key="2">
    <source>
        <dbReference type="ARBA" id="ARBA00004514"/>
    </source>
</evidence>
<protein>
    <recommendedName>
        <fullName evidence="6 16">E3 ubiquitin-protein ligase listerin</fullName>
        <ecNumber evidence="5 16">2.3.2.27</ecNumber>
    </recommendedName>
    <alternativeName>
        <fullName evidence="16">RING-type E3 ubiquitin transferase listerin</fullName>
    </alternativeName>
</protein>
<dbReference type="GO" id="GO:0016567">
    <property type="term" value="P:protein ubiquitination"/>
    <property type="evidence" value="ECO:0007669"/>
    <property type="project" value="UniProtKB-UniPathway"/>
</dbReference>
<dbReference type="FunFam" id="1.25.10.10:FF:000641">
    <property type="entry name" value="RING zinc finger protein-like protein"/>
    <property type="match status" value="1"/>
</dbReference>
<dbReference type="InterPro" id="IPR039795">
    <property type="entry name" value="LTN1/Rkr1"/>
</dbReference>
<dbReference type="InterPro" id="IPR054478">
    <property type="entry name" value="LTN1_UBC"/>
</dbReference>
<dbReference type="PROSITE" id="PS50089">
    <property type="entry name" value="ZF_RING_2"/>
    <property type="match status" value="1"/>
</dbReference>